<reference evidence="2 3" key="1">
    <citation type="submission" date="2015-11" db="EMBL/GenBank/DDBJ databases">
        <title>Genomic analysis of 38 Legionella species identifies large and diverse effector repertoires.</title>
        <authorList>
            <person name="Burstein D."/>
            <person name="Amaro F."/>
            <person name="Zusman T."/>
            <person name="Lifshitz Z."/>
            <person name="Cohen O."/>
            <person name="Gilbert J.A."/>
            <person name="Pupko T."/>
            <person name="Shuman H.A."/>
            <person name="Segal G."/>
        </authorList>
    </citation>
    <scope>NUCLEOTIDE SEQUENCE [LARGE SCALE GENOMIC DNA]</scope>
    <source>
        <strain evidence="2 3">ATCC 700990</strain>
    </source>
</reference>
<name>A0A0W0SMS1_9GAMM</name>
<dbReference type="Proteomes" id="UP000054736">
    <property type="component" value="Unassembled WGS sequence"/>
</dbReference>
<evidence type="ECO:0000259" key="1">
    <source>
        <dbReference type="Pfam" id="PF13640"/>
    </source>
</evidence>
<dbReference type="PATRIC" id="fig|1212489.4.peg.2964"/>
<keyword evidence="3" id="KW-1185">Reference proteome</keyword>
<gene>
    <name evidence="2" type="ORF">Ldro_2812</name>
</gene>
<feature type="domain" description="Prolyl 4-hydroxylase alpha subunit Fe(2+) 2OG dioxygenase" evidence="1">
    <location>
        <begin position="124"/>
        <end position="213"/>
    </location>
</feature>
<evidence type="ECO:0000313" key="2">
    <source>
        <dbReference type="EMBL" id="KTC84648.1"/>
    </source>
</evidence>
<dbReference type="RefSeq" id="WP_058497084.1">
    <property type="nucleotide sequence ID" value="NZ_CAAAIU010000004.1"/>
</dbReference>
<dbReference type="InterPro" id="IPR044862">
    <property type="entry name" value="Pro_4_hyd_alph_FE2OG_OXY"/>
</dbReference>
<protein>
    <recommendedName>
        <fullName evidence="1">Prolyl 4-hydroxylase alpha subunit Fe(2+) 2OG dioxygenase domain-containing protein</fullName>
    </recommendedName>
</protein>
<dbReference type="OrthoDB" id="9783171at2"/>
<comment type="caution">
    <text evidence="2">The sequence shown here is derived from an EMBL/GenBank/DDBJ whole genome shotgun (WGS) entry which is preliminary data.</text>
</comment>
<dbReference type="Gene3D" id="2.60.120.620">
    <property type="entry name" value="q2cbj1_9rhob like domain"/>
    <property type="match status" value="1"/>
</dbReference>
<evidence type="ECO:0000313" key="3">
    <source>
        <dbReference type="Proteomes" id="UP000054736"/>
    </source>
</evidence>
<dbReference type="Pfam" id="PF13640">
    <property type="entry name" value="2OG-FeII_Oxy_3"/>
    <property type="match status" value="1"/>
</dbReference>
<dbReference type="STRING" id="1212489.Ldro_2812"/>
<sequence>MKDQLTDLIVQRLKETREDLKRQFSQEHPIKVVRHFVLDNVLPTEIAEKIYASFPKPKKMHVLSSFGQLKLKFSHLKDTSPLIKDINSAIQDPRVVAEVEEITGIKNQIPDPSRFAGGISTLLKGHYINPHLDNSHDVERKFYRTVNILFYVSPNWTLENGGNYELWDESIQNQIVVPCLFNRLLVMETNHRSWHSVNRVLCDAPRCCVFNYFFSEQSPEGKDYYNLTLYRPRPEQKIRRIIAQLTDKVLNKFRSNDTGN</sequence>
<accession>A0A0W0SMS1</accession>
<proteinExistence type="predicted"/>
<dbReference type="EMBL" id="LNXY01000031">
    <property type="protein sequence ID" value="KTC84648.1"/>
    <property type="molecule type" value="Genomic_DNA"/>
</dbReference>
<organism evidence="2 3">
    <name type="scientific">Legionella drozanskii LLAP-1</name>
    <dbReference type="NCBI Taxonomy" id="1212489"/>
    <lineage>
        <taxon>Bacteria</taxon>
        <taxon>Pseudomonadati</taxon>
        <taxon>Pseudomonadota</taxon>
        <taxon>Gammaproteobacteria</taxon>
        <taxon>Legionellales</taxon>
        <taxon>Legionellaceae</taxon>
        <taxon>Legionella</taxon>
    </lineage>
</organism>
<dbReference type="AlphaFoldDB" id="A0A0W0SMS1"/>